<dbReference type="Proteomes" id="UP000003288">
    <property type="component" value="Unassembled WGS sequence"/>
</dbReference>
<proteinExistence type="predicted"/>
<dbReference type="AlphaFoldDB" id="A0AAI9AIZ3"/>
<comment type="caution">
    <text evidence="1">The sequence shown here is derived from an EMBL/GenBank/DDBJ whole genome shotgun (WGS) entry which is preliminary data.</text>
</comment>
<accession>A0AAI9AIZ3</accession>
<evidence type="ECO:0000313" key="2">
    <source>
        <dbReference type="Proteomes" id="UP000003288"/>
    </source>
</evidence>
<sequence length="75" mass="8818">MKLGNYYSTLIINNKDNVCNSINNSLKVIYLDKKSCEIKNVRVKFNLSTNYYLESNKTKKLIIIPRKYIISEIIK</sequence>
<organism evidence="1 2">
    <name type="scientific">Caminibacter mediatlanticus TB-2</name>
    <dbReference type="NCBI Taxonomy" id="391592"/>
    <lineage>
        <taxon>Bacteria</taxon>
        <taxon>Pseudomonadati</taxon>
        <taxon>Campylobacterota</taxon>
        <taxon>Epsilonproteobacteria</taxon>
        <taxon>Nautiliales</taxon>
        <taxon>Nautiliaceae</taxon>
        <taxon>Caminibacter</taxon>
    </lineage>
</organism>
<protein>
    <submittedName>
        <fullName evidence="1">Uncharacterized protein</fullName>
    </submittedName>
</protein>
<dbReference type="EMBL" id="ABCJ01000001">
    <property type="protein sequence ID" value="EDM24339.1"/>
    <property type="molecule type" value="Genomic_DNA"/>
</dbReference>
<evidence type="ECO:0000313" key="1">
    <source>
        <dbReference type="EMBL" id="EDM24339.1"/>
    </source>
</evidence>
<dbReference type="RefSeq" id="WP_007473174.1">
    <property type="nucleotide sequence ID" value="NZ_ABCJ01000001.1"/>
</dbReference>
<reference evidence="1 2" key="1">
    <citation type="journal article" date="2011" name="Stand. Genomic Sci.">
        <title>Draft genome sequence of Caminibacter mediatlanticus strain TB-2, an epsilonproteobacterium isolated from a deep-sea hydrothermal vent.</title>
        <authorList>
            <person name="Giovannelli D."/>
            <person name="Ferriera S."/>
            <person name="Johnson J."/>
            <person name="Kravitz S."/>
            <person name="Perez-Rodriguez I."/>
            <person name="Ricci J."/>
            <person name="O'Brien C."/>
            <person name="Voordeckers J.W."/>
            <person name="Bini E."/>
            <person name="Vetriani C."/>
        </authorList>
    </citation>
    <scope>NUCLEOTIDE SEQUENCE [LARGE SCALE GENOMIC DNA]</scope>
    <source>
        <strain evidence="1 2">TB-2</strain>
    </source>
</reference>
<name>A0AAI9AIZ3_9BACT</name>
<gene>
    <name evidence="1" type="ORF">CMTB2_02448</name>
</gene>